<name>G2XS88_BOTF4</name>
<accession>G2XS88</accession>
<dbReference type="EMBL" id="FQ790260">
    <property type="protein sequence ID" value="CCD43525.1"/>
    <property type="molecule type" value="Genomic_DNA"/>
</dbReference>
<proteinExistence type="predicted"/>
<dbReference type="AlphaFoldDB" id="G2XS88"/>
<feature type="compositionally biased region" description="Basic and acidic residues" evidence="1">
    <location>
        <begin position="1"/>
        <end position="19"/>
    </location>
</feature>
<dbReference type="HOGENOM" id="CLU_3068355_0_0_1"/>
<evidence type="ECO:0000313" key="2">
    <source>
        <dbReference type="EMBL" id="CCD43525.1"/>
    </source>
</evidence>
<evidence type="ECO:0000256" key="1">
    <source>
        <dbReference type="SAM" id="MobiDB-lite"/>
    </source>
</evidence>
<dbReference type="InParanoid" id="G2XS88"/>
<sequence>MPYEYRFRRDPTECSREVSDTGGSLGLDRAQHKRKKSLDGEKVDWQAGRLVGR</sequence>
<gene>
    <name evidence="2" type="ORF">BofuT4_uP012010.1</name>
</gene>
<protein>
    <submittedName>
        <fullName evidence="2">Uncharacterized protein</fullName>
    </submittedName>
</protein>
<dbReference type="Proteomes" id="UP000008177">
    <property type="component" value="Unplaced contigs"/>
</dbReference>
<reference evidence="3" key="1">
    <citation type="journal article" date="2011" name="PLoS Genet.">
        <title>Genomic analysis of the necrotrophic fungal pathogens Sclerotinia sclerotiorum and Botrytis cinerea.</title>
        <authorList>
            <person name="Amselem J."/>
            <person name="Cuomo C.A."/>
            <person name="van Kan J.A."/>
            <person name="Viaud M."/>
            <person name="Benito E.P."/>
            <person name="Couloux A."/>
            <person name="Coutinho P.M."/>
            <person name="de Vries R.P."/>
            <person name="Dyer P.S."/>
            <person name="Fillinger S."/>
            <person name="Fournier E."/>
            <person name="Gout L."/>
            <person name="Hahn M."/>
            <person name="Kohn L."/>
            <person name="Lapalu N."/>
            <person name="Plummer K.M."/>
            <person name="Pradier J.M."/>
            <person name="Quevillon E."/>
            <person name="Sharon A."/>
            <person name="Simon A."/>
            <person name="ten Have A."/>
            <person name="Tudzynski B."/>
            <person name="Tudzynski P."/>
            <person name="Wincker P."/>
            <person name="Andrew M."/>
            <person name="Anthouard V."/>
            <person name="Beever R.E."/>
            <person name="Beffa R."/>
            <person name="Benoit I."/>
            <person name="Bouzid O."/>
            <person name="Brault B."/>
            <person name="Chen Z."/>
            <person name="Choquer M."/>
            <person name="Collemare J."/>
            <person name="Cotton P."/>
            <person name="Danchin E.G."/>
            <person name="Da Silva C."/>
            <person name="Gautier A."/>
            <person name="Giraud C."/>
            <person name="Giraud T."/>
            <person name="Gonzalez C."/>
            <person name="Grossetete S."/>
            <person name="Guldener U."/>
            <person name="Henrissat B."/>
            <person name="Howlett B.J."/>
            <person name="Kodira C."/>
            <person name="Kretschmer M."/>
            <person name="Lappartient A."/>
            <person name="Leroch M."/>
            <person name="Levis C."/>
            <person name="Mauceli E."/>
            <person name="Neuveglise C."/>
            <person name="Oeser B."/>
            <person name="Pearson M."/>
            <person name="Poulain J."/>
            <person name="Poussereau N."/>
            <person name="Quesneville H."/>
            <person name="Rascle C."/>
            <person name="Schumacher J."/>
            <person name="Segurens B."/>
            <person name="Sexton A."/>
            <person name="Silva E."/>
            <person name="Sirven C."/>
            <person name="Soanes D.M."/>
            <person name="Talbot N.J."/>
            <person name="Templeton M."/>
            <person name="Yandava C."/>
            <person name="Yarden O."/>
            <person name="Zeng Q."/>
            <person name="Rollins J.A."/>
            <person name="Lebrun M.H."/>
            <person name="Dickman M."/>
        </authorList>
    </citation>
    <scope>NUCLEOTIDE SEQUENCE [LARGE SCALE GENOMIC DNA]</scope>
    <source>
        <strain evidence="3">T4</strain>
    </source>
</reference>
<feature type="region of interest" description="Disordered" evidence="1">
    <location>
        <begin position="1"/>
        <end position="33"/>
    </location>
</feature>
<organism evidence="2 3">
    <name type="scientific">Botryotinia fuckeliana (strain T4)</name>
    <name type="common">Noble rot fungus</name>
    <name type="synonym">Botrytis cinerea</name>
    <dbReference type="NCBI Taxonomy" id="999810"/>
    <lineage>
        <taxon>Eukaryota</taxon>
        <taxon>Fungi</taxon>
        <taxon>Dikarya</taxon>
        <taxon>Ascomycota</taxon>
        <taxon>Pezizomycotina</taxon>
        <taxon>Leotiomycetes</taxon>
        <taxon>Helotiales</taxon>
        <taxon>Sclerotiniaceae</taxon>
        <taxon>Botrytis</taxon>
    </lineage>
</organism>
<evidence type="ECO:0000313" key="3">
    <source>
        <dbReference type="Proteomes" id="UP000008177"/>
    </source>
</evidence>